<evidence type="ECO:0000256" key="5">
    <source>
        <dbReference type="ARBA" id="ARBA00022989"/>
    </source>
</evidence>
<evidence type="ECO:0000256" key="8">
    <source>
        <dbReference type="RuleBase" id="RU361189"/>
    </source>
</evidence>
<evidence type="ECO:0000256" key="6">
    <source>
        <dbReference type="ARBA" id="ARBA00023065"/>
    </source>
</evidence>
<dbReference type="Proteomes" id="UP001174909">
    <property type="component" value="Unassembled WGS sequence"/>
</dbReference>
<dbReference type="PANTHER" id="PTHR11629:SF63">
    <property type="entry name" value="V-TYPE PROTON ATPASE SUBUNIT A"/>
    <property type="match status" value="1"/>
</dbReference>
<comment type="function">
    <text evidence="8">Essential component of the vacuolar proton pump (V-ATPase), a multimeric enzyme that catalyzes the translocation of protons across the membranes. Required for assembly and activity of the V-ATPase.</text>
</comment>
<dbReference type="PANTHER" id="PTHR11629">
    <property type="entry name" value="VACUOLAR PROTON ATPASES"/>
    <property type="match status" value="1"/>
</dbReference>
<evidence type="ECO:0000313" key="9">
    <source>
        <dbReference type="EMBL" id="CAI8046851.1"/>
    </source>
</evidence>
<dbReference type="GO" id="GO:0016471">
    <property type="term" value="C:vacuolar proton-transporting V-type ATPase complex"/>
    <property type="evidence" value="ECO:0007669"/>
    <property type="project" value="TreeGrafter"/>
</dbReference>
<dbReference type="Pfam" id="PF01496">
    <property type="entry name" value="V_ATPase_I"/>
    <property type="match status" value="1"/>
</dbReference>
<organism evidence="9 10">
    <name type="scientific">Geodia barretti</name>
    <name type="common">Barrett's horny sponge</name>
    <dbReference type="NCBI Taxonomy" id="519541"/>
    <lineage>
        <taxon>Eukaryota</taxon>
        <taxon>Metazoa</taxon>
        <taxon>Porifera</taxon>
        <taxon>Demospongiae</taxon>
        <taxon>Heteroscleromorpha</taxon>
        <taxon>Tetractinellida</taxon>
        <taxon>Astrophorina</taxon>
        <taxon>Geodiidae</taxon>
        <taxon>Geodia</taxon>
    </lineage>
</organism>
<keyword evidence="6 8" id="KW-0406">Ion transport</keyword>
<sequence length="628" mass="70758">MSVAVSNRINDLMTVLRTTEDHSITQLQEIALELDTCRRKVKKIKSIYHALNMFNLDVTQRCLIAECWCPVEDLDQIQQALTNGTERSGSTVPSILNRMSTNDAPPTYFKTNKFTRGYQAIVNSYGVANYGEVNPTLFTIITFPFLFGVMFGDAGHGTIMFLFALGLIVFEKRLKNYTGGGEMFTTIFQGRYIIILMGAFSIYTGLIYNDVFSKSLNIFGSHWNPAYPYGRGSLDNLPTTSDSCQEKACVVGDRTCILMGEGEDMTTIFPREATPPRYPYPFGIDPVWQSATNKLVFINSYKMKMSIILGVGQMFFGVILSIFNHIHFANYHRIFMEFIPQILFLLSIFGWLVFLILYKFCSYYKPLITAPSLLITLIQMFLEFSKAPNDYVTRKPDDDPDLLNEYSVFGSDQTHGAIQAYIMKLLVVVAVVCVPWMLASKPLYLLFLHKKRTKKGEAYTPFNVQSGDSSDGETDAMVGAEPDDDGKEGGVMHAEEFEFGEVFIHQAIHTIEYCLGTISNTASYLRLWALSLAHAELSEVLWQMVLQMYGFKLASGGAVAGWLIIAGLWVFWAVLTVGILLVMEGLSAFLHALRLHWVEFQSKFYTGDGCKFLPFSFERVLSGDDTDE</sequence>
<dbReference type="GO" id="GO:0005886">
    <property type="term" value="C:plasma membrane"/>
    <property type="evidence" value="ECO:0007669"/>
    <property type="project" value="TreeGrafter"/>
</dbReference>
<comment type="similarity">
    <text evidence="2 8">Belongs to the V-ATPase 116 kDa subunit family.</text>
</comment>
<keyword evidence="3 8" id="KW-0813">Transport</keyword>
<evidence type="ECO:0000256" key="7">
    <source>
        <dbReference type="ARBA" id="ARBA00023136"/>
    </source>
</evidence>
<dbReference type="GO" id="GO:0033179">
    <property type="term" value="C:proton-transporting V-type ATPase, V0 domain"/>
    <property type="evidence" value="ECO:0007669"/>
    <property type="project" value="InterPro"/>
</dbReference>
<feature type="transmembrane region" description="Helical" evidence="8">
    <location>
        <begin position="421"/>
        <end position="447"/>
    </location>
</feature>
<dbReference type="AlphaFoldDB" id="A0AA35TH44"/>
<feature type="transmembrane region" description="Helical" evidence="8">
    <location>
        <begin position="190"/>
        <end position="208"/>
    </location>
</feature>
<accession>A0AA35TH44</accession>
<name>A0AA35TH44_GEOBA</name>
<evidence type="ECO:0000256" key="2">
    <source>
        <dbReference type="ARBA" id="ARBA00009904"/>
    </source>
</evidence>
<dbReference type="InterPro" id="IPR002490">
    <property type="entry name" value="V-ATPase_116kDa_su"/>
</dbReference>
<keyword evidence="8" id="KW-0375">Hydrogen ion transport</keyword>
<feature type="transmembrane region" description="Helical" evidence="8">
    <location>
        <begin position="338"/>
        <end position="357"/>
    </location>
</feature>
<feature type="transmembrane region" description="Helical" evidence="8">
    <location>
        <begin position="145"/>
        <end position="170"/>
    </location>
</feature>
<keyword evidence="7 8" id="KW-0472">Membrane</keyword>
<keyword evidence="10" id="KW-1185">Reference proteome</keyword>
<protein>
    <recommendedName>
        <fullName evidence="8">V-type proton ATPase subunit a</fullName>
    </recommendedName>
</protein>
<gene>
    <name evidence="9" type="ORF">GBAR_LOCUS25910</name>
</gene>
<feature type="transmembrane region" description="Helical" evidence="8">
    <location>
        <begin position="364"/>
        <end position="382"/>
    </location>
</feature>
<comment type="subcellular location">
    <subcellularLocation>
        <location evidence="1">Membrane</location>
        <topology evidence="1">Multi-pass membrane protein</topology>
    </subcellularLocation>
</comment>
<dbReference type="GO" id="GO:0007035">
    <property type="term" value="P:vacuolar acidification"/>
    <property type="evidence" value="ECO:0007669"/>
    <property type="project" value="TreeGrafter"/>
</dbReference>
<dbReference type="EMBL" id="CASHTH010003594">
    <property type="protein sequence ID" value="CAI8046851.1"/>
    <property type="molecule type" value="Genomic_DNA"/>
</dbReference>
<evidence type="ECO:0000256" key="4">
    <source>
        <dbReference type="ARBA" id="ARBA00022692"/>
    </source>
</evidence>
<proteinExistence type="inferred from homology"/>
<evidence type="ECO:0000313" key="10">
    <source>
        <dbReference type="Proteomes" id="UP001174909"/>
    </source>
</evidence>
<reference evidence="9" key="1">
    <citation type="submission" date="2023-03" db="EMBL/GenBank/DDBJ databases">
        <authorList>
            <person name="Steffen K."/>
            <person name="Cardenas P."/>
        </authorList>
    </citation>
    <scope>NUCLEOTIDE SEQUENCE</scope>
</reference>
<evidence type="ECO:0000256" key="3">
    <source>
        <dbReference type="ARBA" id="ARBA00022448"/>
    </source>
</evidence>
<evidence type="ECO:0000256" key="1">
    <source>
        <dbReference type="ARBA" id="ARBA00004141"/>
    </source>
</evidence>
<dbReference type="GO" id="GO:0051117">
    <property type="term" value="F:ATPase binding"/>
    <property type="evidence" value="ECO:0007669"/>
    <property type="project" value="TreeGrafter"/>
</dbReference>
<dbReference type="GO" id="GO:0046961">
    <property type="term" value="F:proton-transporting ATPase activity, rotational mechanism"/>
    <property type="evidence" value="ECO:0007669"/>
    <property type="project" value="InterPro"/>
</dbReference>
<comment type="caution">
    <text evidence="9">The sequence shown here is derived from an EMBL/GenBank/DDBJ whole genome shotgun (WGS) entry which is preliminary data.</text>
</comment>
<feature type="transmembrane region" description="Helical" evidence="8">
    <location>
        <begin position="307"/>
        <end position="326"/>
    </location>
</feature>
<keyword evidence="5 8" id="KW-1133">Transmembrane helix</keyword>
<keyword evidence="4 8" id="KW-0812">Transmembrane</keyword>